<dbReference type="AlphaFoldDB" id="A0A7J6VP90"/>
<gene>
    <name evidence="1" type="ORF">FRX31_024398</name>
</gene>
<dbReference type="Proteomes" id="UP000554482">
    <property type="component" value="Unassembled WGS sequence"/>
</dbReference>
<evidence type="ECO:0000313" key="2">
    <source>
        <dbReference type="Proteomes" id="UP000554482"/>
    </source>
</evidence>
<dbReference type="GO" id="GO:0016740">
    <property type="term" value="F:transferase activity"/>
    <property type="evidence" value="ECO:0007669"/>
    <property type="project" value="UniProtKB-KW"/>
</dbReference>
<organism evidence="1 2">
    <name type="scientific">Thalictrum thalictroides</name>
    <name type="common">Rue-anemone</name>
    <name type="synonym">Anemone thalictroides</name>
    <dbReference type="NCBI Taxonomy" id="46969"/>
    <lineage>
        <taxon>Eukaryota</taxon>
        <taxon>Viridiplantae</taxon>
        <taxon>Streptophyta</taxon>
        <taxon>Embryophyta</taxon>
        <taxon>Tracheophyta</taxon>
        <taxon>Spermatophyta</taxon>
        <taxon>Magnoliopsida</taxon>
        <taxon>Ranunculales</taxon>
        <taxon>Ranunculaceae</taxon>
        <taxon>Thalictroideae</taxon>
        <taxon>Thalictrum</taxon>
    </lineage>
</organism>
<dbReference type="PANTHER" id="PTHR46635">
    <property type="entry name" value="GLYCOSYL TRANSFERASE FAMILY 1 PROTEIN"/>
    <property type="match status" value="1"/>
</dbReference>
<feature type="non-terminal residue" evidence="1">
    <location>
        <position position="1"/>
    </location>
</feature>
<feature type="non-terminal residue" evidence="1">
    <location>
        <position position="93"/>
    </location>
</feature>
<accession>A0A7J6VP90</accession>
<dbReference type="OrthoDB" id="741493at2759"/>
<dbReference type="PANTHER" id="PTHR46635:SF1">
    <property type="entry name" value="GLYCOSYL TRANSFERASE FAMILY 1 PROTEIN"/>
    <property type="match status" value="1"/>
</dbReference>
<dbReference type="EMBL" id="JABWDY010029942">
    <property type="protein sequence ID" value="KAF5186015.1"/>
    <property type="molecule type" value="Genomic_DNA"/>
</dbReference>
<evidence type="ECO:0000313" key="1">
    <source>
        <dbReference type="EMBL" id="KAF5186015.1"/>
    </source>
</evidence>
<name>A0A7J6VP90_THATH</name>
<protein>
    <submittedName>
        <fullName evidence="1">Udp-glycosyltransferase superfamily protein</fullName>
    </submittedName>
</protein>
<comment type="caution">
    <text evidence="1">The sequence shown here is derived from an EMBL/GenBank/DDBJ whole genome shotgun (WGS) entry which is preliminary data.</text>
</comment>
<proteinExistence type="predicted"/>
<sequence length="93" mass="10621">YDGILVNSVGTKGIFSWYTYDGILVNSVGTKGIFSCLMQEPFKSLPVIWTIHESELALRSRQYISNGQVQLIDDWRQAFNRATVVVFPNYFLP</sequence>
<reference evidence="1 2" key="1">
    <citation type="submission" date="2020-06" db="EMBL/GenBank/DDBJ databases">
        <title>Transcriptomic and genomic resources for Thalictrum thalictroides and T. hernandezii: Facilitating candidate gene discovery in an emerging model plant lineage.</title>
        <authorList>
            <person name="Arias T."/>
            <person name="Riano-Pachon D.M."/>
            <person name="Di Stilio V.S."/>
        </authorList>
    </citation>
    <scope>NUCLEOTIDE SEQUENCE [LARGE SCALE GENOMIC DNA]</scope>
    <source>
        <strain evidence="2">cv. WT478/WT964</strain>
        <tissue evidence="1">Leaves</tissue>
    </source>
</reference>
<keyword evidence="1" id="KW-0808">Transferase</keyword>
<keyword evidence="2" id="KW-1185">Reference proteome</keyword>